<dbReference type="Proteomes" id="UP000012313">
    <property type="component" value="Unassembled WGS sequence"/>
</dbReference>
<protein>
    <submittedName>
        <fullName evidence="1">Uncharacterized protein</fullName>
    </submittedName>
</protein>
<evidence type="ECO:0000313" key="2">
    <source>
        <dbReference type="Proteomes" id="UP000012313"/>
    </source>
</evidence>
<evidence type="ECO:0000313" key="1">
    <source>
        <dbReference type="EMBL" id="EMY76744.1"/>
    </source>
</evidence>
<dbReference type="EMBL" id="AOHC02000041">
    <property type="protein sequence ID" value="EMY76744.1"/>
    <property type="molecule type" value="Genomic_DNA"/>
</dbReference>
<dbReference type="AlphaFoldDB" id="N1WHY3"/>
<accession>N1WHY3</accession>
<dbReference type="STRING" id="1218598.LEP1GSC060_3219"/>
<sequence length="43" mass="4766">MIVFYGNHPFCFSETGLAATVNKLNEGNVKRNIPFLSNLLTPP</sequence>
<gene>
    <name evidence="1" type="ORF">LEP1GSC060_3219</name>
</gene>
<comment type="caution">
    <text evidence="1">The sequence shown here is derived from an EMBL/GenBank/DDBJ whole genome shotgun (WGS) entry which is preliminary data.</text>
</comment>
<name>N1WHY3_9LEPT</name>
<proteinExistence type="predicted"/>
<reference evidence="1" key="1">
    <citation type="submission" date="2013-03" db="EMBL/GenBank/DDBJ databases">
        <authorList>
            <person name="Harkins D.M."/>
            <person name="Durkin A.S."/>
            <person name="Brinkac L.M."/>
            <person name="Haft D.H."/>
            <person name="Selengut J.D."/>
            <person name="Sanka R."/>
            <person name="DePew J."/>
            <person name="Purushe J."/>
            <person name="Hartskeerl R.A."/>
            <person name="Ahmed A."/>
            <person name="van der Linden H."/>
            <person name="Goris M.G.A."/>
            <person name="Vinetz J.M."/>
            <person name="Sutton G.G."/>
            <person name="Nierman W.C."/>
            <person name="Fouts D.E."/>
        </authorList>
    </citation>
    <scope>NUCLEOTIDE SEQUENCE [LARGE SCALE GENOMIC DNA]</scope>
    <source>
        <strain evidence="1">ICFT</strain>
    </source>
</reference>
<organism evidence="1 2">
    <name type="scientific">Leptospira weilii serovar Ranarum str. ICFT</name>
    <dbReference type="NCBI Taxonomy" id="1218598"/>
    <lineage>
        <taxon>Bacteria</taxon>
        <taxon>Pseudomonadati</taxon>
        <taxon>Spirochaetota</taxon>
        <taxon>Spirochaetia</taxon>
        <taxon>Leptospirales</taxon>
        <taxon>Leptospiraceae</taxon>
        <taxon>Leptospira</taxon>
    </lineage>
</organism>
<keyword evidence="2" id="KW-1185">Reference proteome</keyword>